<gene>
    <name evidence="1" type="ORF">KHM83_02710</name>
</gene>
<comment type="caution">
    <text evidence="1">The sequence shown here is derived from an EMBL/GenBank/DDBJ whole genome shotgun (WGS) entry which is preliminary data.</text>
</comment>
<dbReference type="PANTHER" id="PTHR30024">
    <property type="entry name" value="ALIPHATIC SULFONATES-BINDING PROTEIN-RELATED"/>
    <property type="match status" value="1"/>
</dbReference>
<dbReference type="Proteomes" id="UP000746471">
    <property type="component" value="Unassembled WGS sequence"/>
</dbReference>
<reference evidence="1 2" key="1">
    <citation type="submission" date="2021-05" db="EMBL/GenBank/DDBJ databases">
        <title>Fusibacter ferrireducens sp. nov., an anaerobic, sulfur- and Fe-reducing bacterium isolated from the mangrove sediment.</title>
        <authorList>
            <person name="Qiu D."/>
        </authorList>
    </citation>
    <scope>NUCLEOTIDE SEQUENCE [LARGE SCALE GENOMIC DNA]</scope>
    <source>
        <strain evidence="1 2">DSM 12116</strain>
    </source>
</reference>
<protein>
    <submittedName>
        <fullName evidence="1">ABC transporter substrate-binding protein</fullName>
    </submittedName>
</protein>
<dbReference type="SUPFAM" id="SSF53850">
    <property type="entry name" value="Periplasmic binding protein-like II"/>
    <property type="match status" value="1"/>
</dbReference>
<dbReference type="RefSeq" id="WP_213235372.1">
    <property type="nucleotide sequence ID" value="NZ_JAHBCL010000003.1"/>
</dbReference>
<evidence type="ECO:0000313" key="2">
    <source>
        <dbReference type="Proteomes" id="UP000746471"/>
    </source>
</evidence>
<sequence length="365" mass="40413">MRRNSGSFDGSHMTEDRKRYVMSGDGDHDWKKRLHLKMRRKHVSLVRRYRMCAFLAALFVMTVMTGCNDTAKETNKLVIADQFGLAYAPIEVLKETPILTDVLKAHGLEDVTVEWVRMGNTAAIREAMVAGQLDIGFVAIPPFLLGREGGMDWKIISGISESPVGLVAKEDGTSFETIDGSKRIILPQLGSVQHILLAMASERTFGDATALDAQVVAMTHPDGMTAMLSDTDSYLHFTTPPYLEQELADSQFTTLIDGETCFGGPFTFIVGICPERVYAKTELYTAFSEALDQAIDYLNASPDEASALLKQAYEYPEDVIDAVLEDPSMRFSSEVNGLEHFQSFMAEMGLLETVESSGGLFWDEQ</sequence>
<keyword evidence="2" id="KW-1185">Reference proteome</keyword>
<dbReference type="PANTHER" id="PTHR30024:SF2">
    <property type="entry name" value="ABC TRANSPORTER SUBSTRATE-BINDING PROTEIN"/>
    <property type="match status" value="1"/>
</dbReference>
<dbReference type="EMBL" id="JAHBCL010000003">
    <property type="protein sequence ID" value="MBS7525587.1"/>
    <property type="molecule type" value="Genomic_DNA"/>
</dbReference>
<organism evidence="1 2">
    <name type="scientific">Fusibacter paucivorans</name>
    <dbReference type="NCBI Taxonomy" id="76009"/>
    <lineage>
        <taxon>Bacteria</taxon>
        <taxon>Bacillati</taxon>
        <taxon>Bacillota</taxon>
        <taxon>Clostridia</taxon>
        <taxon>Eubacteriales</taxon>
        <taxon>Eubacteriales Family XII. Incertae Sedis</taxon>
        <taxon>Fusibacter</taxon>
    </lineage>
</organism>
<evidence type="ECO:0000313" key="1">
    <source>
        <dbReference type="EMBL" id="MBS7525587.1"/>
    </source>
</evidence>
<dbReference type="Gene3D" id="3.40.190.10">
    <property type="entry name" value="Periplasmic binding protein-like II"/>
    <property type="match status" value="2"/>
</dbReference>
<name>A0ABS5PNF8_9FIRM</name>
<proteinExistence type="predicted"/>
<accession>A0ABS5PNF8</accession>